<evidence type="ECO:0000313" key="5">
    <source>
        <dbReference type="Proteomes" id="UP001283341"/>
    </source>
</evidence>
<accession>A0AAE0I0P2</accession>
<feature type="region of interest" description="Disordered" evidence="2">
    <location>
        <begin position="435"/>
        <end position="512"/>
    </location>
</feature>
<feature type="compositionally biased region" description="Low complexity" evidence="2">
    <location>
        <begin position="305"/>
        <end position="334"/>
    </location>
</feature>
<feature type="compositionally biased region" description="Basic and acidic residues" evidence="2">
    <location>
        <begin position="175"/>
        <end position="189"/>
    </location>
</feature>
<keyword evidence="1" id="KW-0175">Coiled coil</keyword>
<evidence type="ECO:0000256" key="2">
    <source>
        <dbReference type="SAM" id="MobiDB-lite"/>
    </source>
</evidence>
<dbReference type="GO" id="GO:0030686">
    <property type="term" value="C:90S preribosome"/>
    <property type="evidence" value="ECO:0007669"/>
    <property type="project" value="TreeGrafter"/>
</dbReference>
<evidence type="ECO:0000313" key="4">
    <source>
        <dbReference type="EMBL" id="KAK3316438.1"/>
    </source>
</evidence>
<dbReference type="PANTHER" id="PTHR23325">
    <property type="entry name" value="SERUM RESPONSE FACTOR-BINDING"/>
    <property type="match status" value="1"/>
</dbReference>
<dbReference type="EMBL" id="JAUEDM010000005">
    <property type="protein sequence ID" value="KAK3316438.1"/>
    <property type="molecule type" value="Genomic_DNA"/>
</dbReference>
<name>A0AAE0I0P2_9PEZI</name>
<dbReference type="GO" id="GO:0005634">
    <property type="term" value="C:nucleus"/>
    <property type="evidence" value="ECO:0007669"/>
    <property type="project" value="TreeGrafter"/>
</dbReference>
<dbReference type="Pfam" id="PF09073">
    <property type="entry name" value="BUD22"/>
    <property type="match status" value="1"/>
</dbReference>
<feature type="compositionally biased region" description="Basic and acidic residues" evidence="2">
    <location>
        <begin position="393"/>
        <end position="404"/>
    </location>
</feature>
<comment type="caution">
    <text evidence="4">The sequence shown here is derived from an EMBL/GenBank/DDBJ whole genome shotgun (WGS) entry which is preliminary data.</text>
</comment>
<feature type="domain" description="Bud22" evidence="3">
    <location>
        <begin position="243"/>
        <end position="512"/>
    </location>
</feature>
<reference evidence="4" key="1">
    <citation type="journal article" date="2023" name="Mol. Phylogenet. Evol.">
        <title>Genome-scale phylogeny and comparative genomics of the fungal order Sordariales.</title>
        <authorList>
            <person name="Hensen N."/>
            <person name="Bonometti L."/>
            <person name="Westerberg I."/>
            <person name="Brannstrom I.O."/>
            <person name="Guillou S."/>
            <person name="Cros-Aarteil S."/>
            <person name="Calhoun S."/>
            <person name="Haridas S."/>
            <person name="Kuo A."/>
            <person name="Mondo S."/>
            <person name="Pangilinan J."/>
            <person name="Riley R."/>
            <person name="LaButti K."/>
            <person name="Andreopoulos B."/>
            <person name="Lipzen A."/>
            <person name="Chen C."/>
            <person name="Yan M."/>
            <person name="Daum C."/>
            <person name="Ng V."/>
            <person name="Clum A."/>
            <person name="Steindorff A."/>
            <person name="Ohm R.A."/>
            <person name="Martin F."/>
            <person name="Silar P."/>
            <person name="Natvig D.O."/>
            <person name="Lalanne C."/>
            <person name="Gautier V."/>
            <person name="Ament-Velasquez S.L."/>
            <person name="Kruys A."/>
            <person name="Hutchinson M.I."/>
            <person name="Powell A.J."/>
            <person name="Barry K."/>
            <person name="Miller A.N."/>
            <person name="Grigoriev I.V."/>
            <person name="Debuchy R."/>
            <person name="Gladieux P."/>
            <person name="Hiltunen Thoren M."/>
            <person name="Johannesson H."/>
        </authorList>
    </citation>
    <scope>NUCLEOTIDE SEQUENCE</scope>
    <source>
        <strain evidence="4">CBS 118394</strain>
    </source>
</reference>
<dbReference type="AlphaFoldDB" id="A0AAE0I0P2"/>
<feature type="compositionally biased region" description="Acidic residues" evidence="2">
    <location>
        <begin position="195"/>
        <end position="210"/>
    </location>
</feature>
<gene>
    <name evidence="4" type="ORF">B0H66DRAFT_499836</name>
</gene>
<dbReference type="Proteomes" id="UP001283341">
    <property type="component" value="Unassembled WGS sequence"/>
</dbReference>
<dbReference type="InterPro" id="IPR037393">
    <property type="entry name" value="Bud22/SRFB1"/>
</dbReference>
<feature type="compositionally biased region" description="Acidic residues" evidence="2">
    <location>
        <begin position="224"/>
        <end position="233"/>
    </location>
</feature>
<feature type="region of interest" description="Disordered" evidence="2">
    <location>
        <begin position="153"/>
        <end position="420"/>
    </location>
</feature>
<proteinExistence type="predicted"/>
<keyword evidence="5" id="KW-1185">Reference proteome</keyword>
<feature type="compositionally biased region" description="Polar residues" evidence="2">
    <location>
        <begin position="234"/>
        <end position="245"/>
    </location>
</feature>
<feature type="compositionally biased region" description="Acidic residues" evidence="2">
    <location>
        <begin position="249"/>
        <end position="295"/>
    </location>
</feature>
<organism evidence="4 5">
    <name type="scientific">Apodospora peruviana</name>
    <dbReference type="NCBI Taxonomy" id="516989"/>
    <lineage>
        <taxon>Eukaryota</taxon>
        <taxon>Fungi</taxon>
        <taxon>Dikarya</taxon>
        <taxon>Ascomycota</taxon>
        <taxon>Pezizomycotina</taxon>
        <taxon>Sordariomycetes</taxon>
        <taxon>Sordariomycetidae</taxon>
        <taxon>Sordariales</taxon>
        <taxon>Lasiosphaeriaceae</taxon>
        <taxon>Apodospora</taxon>
    </lineage>
</organism>
<dbReference type="PANTHER" id="PTHR23325:SF1">
    <property type="entry name" value="SERUM RESPONSE FACTOR-BINDING PROTEIN 1"/>
    <property type="match status" value="1"/>
</dbReference>
<protein>
    <submittedName>
        <fullName evidence="4">Bud-site selection protein</fullName>
    </submittedName>
</protein>
<dbReference type="GO" id="GO:0030490">
    <property type="term" value="P:maturation of SSU-rRNA"/>
    <property type="evidence" value="ECO:0007669"/>
    <property type="project" value="TreeGrafter"/>
</dbReference>
<feature type="region of interest" description="Disordered" evidence="2">
    <location>
        <begin position="29"/>
        <end position="48"/>
    </location>
</feature>
<dbReference type="InterPro" id="IPR015158">
    <property type="entry name" value="Bud22_dom"/>
</dbReference>
<evidence type="ECO:0000259" key="3">
    <source>
        <dbReference type="Pfam" id="PF09073"/>
    </source>
</evidence>
<reference evidence="4" key="2">
    <citation type="submission" date="2023-06" db="EMBL/GenBank/DDBJ databases">
        <authorList>
            <consortium name="Lawrence Berkeley National Laboratory"/>
            <person name="Haridas S."/>
            <person name="Hensen N."/>
            <person name="Bonometti L."/>
            <person name="Westerberg I."/>
            <person name="Brannstrom I.O."/>
            <person name="Guillou S."/>
            <person name="Cros-Aarteil S."/>
            <person name="Calhoun S."/>
            <person name="Kuo A."/>
            <person name="Mondo S."/>
            <person name="Pangilinan J."/>
            <person name="Riley R."/>
            <person name="Labutti K."/>
            <person name="Andreopoulos B."/>
            <person name="Lipzen A."/>
            <person name="Chen C."/>
            <person name="Yanf M."/>
            <person name="Daum C."/>
            <person name="Ng V."/>
            <person name="Clum A."/>
            <person name="Steindorff A."/>
            <person name="Ohm R."/>
            <person name="Martin F."/>
            <person name="Silar P."/>
            <person name="Natvig D."/>
            <person name="Lalanne C."/>
            <person name="Gautier V."/>
            <person name="Ament-Velasquez S.L."/>
            <person name="Kruys A."/>
            <person name="Hutchinson M.I."/>
            <person name="Powell A.J."/>
            <person name="Barry K."/>
            <person name="Miller A.N."/>
            <person name="Grigoriev I.V."/>
            <person name="Debuchy R."/>
            <person name="Gladieux P."/>
            <person name="Thoren M.H."/>
            <person name="Johannesson H."/>
        </authorList>
    </citation>
    <scope>NUCLEOTIDE SEQUENCE</scope>
    <source>
        <strain evidence="4">CBS 118394</strain>
    </source>
</reference>
<evidence type="ECO:0000256" key="1">
    <source>
        <dbReference type="ARBA" id="ARBA00023054"/>
    </source>
</evidence>
<sequence length="512" mass="55986">MPKRKRSDEEELEKLLASFHNELHHALKQAKGYERQRQAKRLRDSKSTVEKKQRIQNEIVVLKSLDLHQTAHAHLCSVLLRVKSIAESPKLPAEIKAGVAKPDLTEEEKAALHNVTSALFCRQEVRAVTDKAVTGVCGALGVPVPEKKKGVRVRANQLSKGSAAADGEEEEEEDKKEQAVKSMKTEKKSSRVGQAEEEAEDIDEVAEKEEEVLKRLDDLLGSSSEDEDDEEESMPQQPAKNSKSKASTEELDPMEITSGEEEVEADEYDVDIDPMEITSDEEGQSDSDGEDEDENRESGSFNGFSDNNPPHPNNSNSDDSESESSASSAGGLSPPRKKKTNNIKKQPNEEHLSGSAFLPTLMGGYISGSDSSASDLDLAPRRNRRGQRARQAIWEKKFKEEARHVKNGTPATRDAGWDMRRGAVEGEVGKPWKAGVRNPLLEKKAARRAAGIRGPAVPSGGGGPAPAPAKGRASSKKRDDTGPLHPSWEARKKAKAAMPESAPFQGKKITFD</sequence>